<proteinExistence type="predicted"/>
<dbReference type="HOGENOM" id="CLU_127093_0_0_10"/>
<dbReference type="SUPFAM" id="SSF53955">
    <property type="entry name" value="Lysozyme-like"/>
    <property type="match status" value="1"/>
</dbReference>
<dbReference type="Pfam" id="PF01464">
    <property type="entry name" value="SLT"/>
    <property type="match status" value="1"/>
</dbReference>
<feature type="signal peptide" evidence="1">
    <location>
        <begin position="1"/>
        <end position="22"/>
    </location>
</feature>
<dbReference type="Proteomes" id="UP000003160">
    <property type="component" value="Unassembled WGS sequence"/>
</dbReference>
<dbReference type="AlphaFoldDB" id="D1PUP0"/>
<dbReference type="InterPro" id="IPR023346">
    <property type="entry name" value="Lysozyme-like_dom_sf"/>
</dbReference>
<feature type="chain" id="PRO_5003026634" description="Transglycosylase SLT domain-containing protein" evidence="1">
    <location>
        <begin position="23"/>
        <end position="150"/>
    </location>
</feature>
<evidence type="ECO:0000313" key="3">
    <source>
        <dbReference type="EMBL" id="EFA44879.1"/>
    </source>
</evidence>
<accession>D1PUP0</accession>
<dbReference type="eggNOG" id="COG0741">
    <property type="taxonomic scope" value="Bacteria"/>
</dbReference>
<organism evidence="3 4">
    <name type="scientific">Hallella bergensis DSM 17361</name>
    <dbReference type="NCBI Taxonomy" id="585502"/>
    <lineage>
        <taxon>Bacteria</taxon>
        <taxon>Pseudomonadati</taxon>
        <taxon>Bacteroidota</taxon>
        <taxon>Bacteroidia</taxon>
        <taxon>Bacteroidales</taxon>
        <taxon>Prevotellaceae</taxon>
        <taxon>Hallella</taxon>
    </lineage>
</organism>
<reference evidence="3 4" key="1">
    <citation type="submission" date="2009-10" db="EMBL/GenBank/DDBJ databases">
        <authorList>
            <person name="Qin X."/>
            <person name="Bachman B."/>
            <person name="Battles P."/>
            <person name="Bell A."/>
            <person name="Bess C."/>
            <person name="Bickham C."/>
            <person name="Chaboub L."/>
            <person name="Chen D."/>
            <person name="Coyle M."/>
            <person name="Deiros D.R."/>
            <person name="Dinh H."/>
            <person name="Forbes L."/>
            <person name="Fowler G."/>
            <person name="Francisco L."/>
            <person name="Fu Q."/>
            <person name="Gubbala S."/>
            <person name="Hale W."/>
            <person name="Han Y."/>
            <person name="Hemphill L."/>
            <person name="Highlander S.K."/>
            <person name="Hirani K."/>
            <person name="Hogues M."/>
            <person name="Jackson L."/>
            <person name="Jakkamsetti A."/>
            <person name="Javaid M."/>
            <person name="Jiang H."/>
            <person name="Korchina V."/>
            <person name="Kovar C."/>
            <person name="Lara F."/>
            <person name="Lee S."/>
            <person name="Mata R."/>
            <person name="Mathew T."/>
            <person name="Moen C."/>
            <person name="Morales K."/>
            <person name="Munidasa M."/>
            <person name="Nazareth L."/>
            <person name="Ngo R."/>
            <person name="Nguyen L."/>
            <person name="Okwuonu G."/>
            <person name="Ongeri F."/>
            <person name="Patil S."/>
            <person name="Petrosino J."/>
            <person name="Pham C."/>
            <person name="Pham P."/>
            <person name="Pu L.-L."/>
            <person name="Puazo M."/>
            <person name="Raj R."/>
            <person name="Reid J."/>
            <person name="Rouhana J."/>
            <person name="Saada N."/>
            <person name="Shang Y."/>
            <person name="Simmons D."/>
            <person name="Thornton R."/>
            <person name="Warren J."/>
            <person name="Weissenberger G."/>
            <person name="Zhang J."/>
            <person name="Zhang L."/>
            <person name="Zhou C."/>
            <person name="Zhu D."/>
            <person name="Muzny D."/>
            <person name="Worley K."/>
            <person name="Gibbs R."/>
        </authorList>
    </citation>
    <scope>NUCLEOTIDE SEQUENCE [LARGE SCALE GENOMIC DNA]</scope>
    <source>
        <strain evidence="3 4">DSM 17361</strain>
    </source>
</reference>
<dbReference type="InterPro" id="IPR008258">
    <property type="entry name" value="Transglycosylase_SLT_dom_1"/>
</dbReference>
<evidence type="ECO:0000313" key="4">
    <source>
        <dbReference type="Proteomes" id="UP000003160"/>
    </source>
</evidence>
<evidence type="ECO:0000256" key="1">
    <source>
        <dbReference type="SAM" id="SignalP"/>
    </source>
</evidence>
<comment type="caution">
    <text evidence="3">The sequence shown here is derived from an EMBL/GenBank/DDBJ whole genome shotgun (WGS) entry which is preliminary data.</text>
</comment>
<dbReference type="EMBL" id="ACKS01000031">
    <property type="protein sequence ID" value="EFA44879.1"/>
    <property type="molecule type" value="Genomic_DNA"/>
</dbReference>
<gene>
    <name evidence="3" type="ORF">HMPREF0645_0675</name>
</gene>
<dbReference type="RefSeq" id="WP_007172789.1">
    <property type="nucleotide sequence ID" value="NZ_GG704780.1"/>
</dbReference>
<keyword evidence="4" id="KW-1185">Reference proteome</keyword>
<protein>
    <recommendedName>
        <fullName evidence="2">Transglycosylase SLT domain-containing protein</fullName>
    </recommendedName>
</protein>
<evidence type="ECO:0000259" key="2">
    <source>
        <dbReference type="Pfam" id="PF01464"/>
    </source>
</evidence>
<dbReference type="OrthoDB" id="1081306at2"/>
<dbReference type="CDD" id="cd00254">
    <property type="entry name" value="LT-like"/>
    <property type="match status" value="1"/>
</dbReference>
<name>D1PUP0_9BACT</name>
<dbReference type="Gene3D" id="1.10.530.10">
    <property type="match status" value="1"/>
</dbReference>
<keyword evidence="1" id="KW-0732">Signal</keyword>
<feature type="domain" description="Transglycosylase SLT" evidence="2">
    <location>
        <begin position="39"/>
        <end position="139"/>
    </location>
</feature>
<sequence length="150" mass="17185">MEKIKRALFTMVMFFTVCSAQAVSASKIAETSNVSNFDWSQVIHAIIMVESKGNPKARSGNSVGAMQITPIMVAECNRILRSRKSKRRFTLSDRFSVKKSKEMFLLFQSKYNPKNNVEKAIRSWNGGNNYSIRSTQRYFEKVKAVMKRGR</sequence>